<comment type="caution">
    <text evidence="2">The sequence shown here is derived from an EMBL/GenBank/DDBJ whole genome shotgun (WGS) entry which is preliminary data.</text>
</comment>
<sequence>MTRPSLPNPLEPAGHHRDGRPIYPILGASPDDDSNKPGDEDGAPNGGVTQGIT</sequence>
<evidence type="ECO:0000313" key="2">
    <source>
        <dbReference type="EMBL" id="MDT0484041.1"/>
    </source>
</evidence>
<organism evidence="2 3">
    <name type="scientific">Streptomyces doebereineriae</name>
    <dbReference type="NCBI Taxonomy" id="3075528"/>
    <lineage>
        <taxon>Bacteria</taxon>
        <taxon>Bacillati</taxon>
        <taxon>Actinomycetota</taxon>
        <taxon>Actinomycetes</taxon>
        <taxon>Kitasatosporales</taxon>
        <taxon>Streptomycetaceae</taxon>
        <taxon>Streptomyces</taxon>
    </lineage>
</organism>
<accession>A0ABU2VEQ6</accession>
<feature type="compositionally biased region" description="Pro residues" evidence="1">
    <location>
        <begin position="1"/>
        <end position="10"/>
    </location>
</feature>
<evidence type="ECO:0000313" key="3">
    <source>
        <dbReference type="Proteomes" id="UP001183824"/>
    </source>
</evidence>
<feature type="region of interest" description="Disordered" evidence="1">
    <location>
        <begin position="1"/>
        <end position="53"/>
    </location>
</feature>
<reference evidence="3" key="1">
    <citation type="submission" date="2023-07" db="EMBL/GenBank/DDBJ databases">
        <title>30 novel species of actinomycetes from the DSMZ collection.</title>
        <authorList>
            <person name="Nouioui I."/>
        </authorList>
    </citation>
    <scope>NUCLEOTIDE SEQUENCE [LARGE SCALE GENOMIC DNA]</scope>
    <source>
        <strain evidence="3">DSM 41640</strain>
    </source>
</reference>
<protein>
    <submittedName>
        <fullName evidence="2">Uncharacterized protein</fullName>
    </submittedName>
</protein>
<dbReference type="RefSeq" id="WP_311716906.1">
    <property type="nucleotide sequence ID" value="NZ_JAVREZ010000010.1"/>
</dbReference>
<dbReference type="EMBL" id="JAVREZ010000010">
    <property type="protein sequence ID" value="MDT0484041.1"/>
    <property type="molecule type" value="Genomic_DNA"/>
</dbReference>
<evidence type="ECO:0000256" key="1">
    <source>
        <dbReference type="SAM" id="MobiDB-lite"/>
    </source>
</evidence>
<name>A0ABU2VEQ6_9ACTN</name>
<dbReference type="Proteomes" id="UP001183824">
    <property type="component" value="Unassembled WGS sequence"/>
</dbReference>
<proteinExistence type="predicted"/>
<feature type="compositionally biased region" description="Gly residues" evidence="1">
    <location>
        <begin position="44"/>
        <end position="53"/>
    </location>
</feature>
<keyword evidence="3" id="KW-1185">Reference proteome</keyword>
<gene>
    <name evidence="2" type="ORF">RNB18_28195</name>
</gene>